<protein>
    <submittedName>
        <fullName evidence="1">Uncharacterized protein</fullName>
    </submittedName>
</protein>
<gene>
    <name evidence="1" type="ORF">C0601_10940</name>
</gene>
<organism evidence="1 2">
    <name type="scientific">Muiribacterium halophilum</name>
    <dbReference type="NCBI Taxonomy" id="2053465"/>
    <lineage>
        <taxon>Bacteria</taxon>
        <taxon>Candidatus Muiribacteriota</taxon>
        <taxon>Candidatus Muiribacteriia</taxon>
        <taxon>Candidatus Muiribacteriales</taxon>
        <taxon>Candidatus Muiribacteriaceae</taxon>
        <taxon>Candidatus Muiribacterium</taxon>
    </lineage>
</organism>
<dbReference type="Proteomes" id="UP000234857">
    <property type="component" value="Unassembled WGS sequence"/>
</dbReference>
<dbReference type="EMBL" id="PKTG01000122">
    <property type="protein sequence ID" value="PLX16132.1"/>
    <property type="molecule type" value="Genomic_DNA"/>
</dbReference>
<sequence>MIISRYLSKIILFQDDYERFILELNVKGLKNCLRKSIAKKVMLANCGLRYRLRFMVKKNNVGAHVFHVRLEK</sequence>
<evidence type="ECO:0000313" key="1">
    <source>
        <dbReference type="EMBL" id="PLX16132.1"/>
    </source>
</evidence>
<comment type="caution">
    <text evidence="1">The sequence shown here is derived from an EMBL/GenBank/DDBJ whole genome shotgun (WGS) entry which is preliminary data.</text>
</comment>
<dbReference type="AlphaFoldDB" id="A0A2N5ZBS6"/>
<name>A0A2N5ZBS6_MUIH1</name>
<proteinExistence type="predicted"/>
<evidence type="ECO:0000313" key="2">
    <source>
        <dbReference type="Proteomes" id="UP000234857"/>
    </source>
</evidence>
<accession>A0A2N5ZBS6</accession>
<reference evidence="1 2" key="1">
    <citation type="submission" date="2017-11" db="EMBL/GenBank/DDBJ databases">
        <title>Genome-resolved metagenomics identifies genetic mobility, metabolic interactions, and unexpected diversity in perchlorate-reducing communities.</title>
        <authorList>
            <person name="Barnum T.P."/>
            <person name="Figueroa I.A."/>
            <person name="Carlstrom C.I."/>
            <person name="Lucas L.N."/>
            <person name="Engelbrektson A.L."/>
            <person name="Coates J.D."/>
        </authorList>
    </citation>
    <scope>NUCLEOTIDE SEQUENCE [LARGE SCALE GENOMIC DNA]</scope>
    <source>
        <strain evidence="1">BM706</strain>
    </source>
</reference>